<feature type="region of interest" description="Disordered" evidence="3">
    <location>
        <begin position="805"/>
        <end position="850"/>
    </location>
</feature>
<feature type="domain" description="Integrase catalytic" evidence="5">
    <location>
        <begin position="533"/>
        <end position="700"/>
    </location>
</feature>
<accession>A0ABD3D9Z6</accession>
<dbReference type="Pfam" id="PF22936">
    <property type="entry name" value="Pol_BBD"/>
    <property type="match status" value="1"/>
</dbReference>
<feature type="compositionally biased region" description="Polar residues" evidence="3">
    <location>
        <begin position="104"/>
        <end position="121"/>
    </location>
</feature>
<dbReference type="PANTHER" id="PTHR42648:SF22">
    <property type="entry name" value="REVERSE TRANSCRIPTASE TY1_COPIA-TYPE DOMAIN-CONTAINING PROTEIN"/>
    <property type="match status" value="1"/>
</dbReference>
<organism evidence="6 7">
    <name type="scientific">Castilleja foliolosa</name>
    <dbReference type="NCBI Taxonomy" id="1961234"/>
    <lineage>
        <taxon>Eukaryota</taxon>
        <taxon>Viridiplantae</taxon>
        <taxon>Streptophyta</taxon>
        <taxon>Embryophyta</taxon>
        <taxon>Tracheophyta</taxon>
        <taxon>Spermatophyta</taxon>
        <taxon>Magnoliopsida</taxon>
        <taxon>eudicotyledons</taxon>
        <taxon>Gunneridae</taxon>
        <taxon>Pentapetalae</taxon>
        <taxon>asterids</taxon>
        <taxon>lamiids</taxon>
        <taxon>Lamiales</taxon>
        <taxon>Orobanchaceae</taxon>
        <taxon>Pedicularideae</taxon>
        <taxon>Castillejinae</taxon>
        <taxon>Castilleja</taxon>
    </lineage>
</organism>
<dbReference type="GO" id="GO:0008270">
    <property type="term" value="F:zinc ion binding"/>
    <property type="evidence" value="ECO:0007669"/>
    <property type="project" value="UniProtKB-KW"/>
</dbReference>
<dbReference type="InterPro" id="IPR001584">
    <property type="entry name" value="Integrase_cat-core"/>
</dbReference>
<keyword evidence="7" id="KW-1185">Reference proteome</keyword>
<feature type="compositionally biased region" description="Basic and acidic residues" evidence="3">
    <location>
        <begin position="85"/>
        <end position="103"/>
    </location>
</feature>
<keyword evidence="2" id="KW-0862">Zinc</keyword>
<keyword evidence="1" id="KW-0645">Protease</keyword>
<feature type="domain" description="CCHC-type" evidence="4">
    <location>
        <begin position="136"/>
        <end position="150"/>
    </location>
</feature>
<dbReference type="GO" id="GO:0008233">
    <property type="term" value="F:peptidase activity"/>
    <property type="evidence" value="ECO:0007669"/>
    <property type="project" value="UniProtKB-KW"/>
</dbReference>
<dbReference type="Pfam" id="PF13976">
    <property type="entry name" value="gag_pre-integrs"/>
    <property type="match status" value="1"/>
</dbReference>
<dbReference type="EMBL" id="JAVIJP010000018">
    <property type="protein sequence ID" value="KAL3638973.1"/>
    <property type="molecule type" value="Genomic_DNA"/>
</dbReference>
<dbReference type="PANTHER" id="PTHR42648">
    <property type="entry name" value="TRANSPOSASE, PUTATIVE-RELATED"/>
    <property type="match status" value="1"/>
</dbReference>
<keyword evidence="2" id="KW-0863">Zinc-finger</keyword>
<keyword evidence="2" id="KW-0479">Metal-binding</keyword>
<comment type="caution">
    <text evidence="6">The sequence shown here is derived from an EMBL/GenBank/DDBJ whole genome shotgun (WGS) entry which is preliminary data.</text>
</comment>
<keyword evidence="1" id="KW-0378">Hydrolase</keyword>
<evidence type="ECO:0000256" key="3">
    <source>
        <dbReference type="SAM" id="MobiDB-lite"/>
    </source>
</evidence>
<evidence type="ECO:0000259" key="4">
    <source>
        <dbReference type="PROSITE" id="PS50158"/>
    </source>
</evidence>
<evidence type="ECO:0000256" key="2">
    <source>
        <dbReference type="PROSITE-ProRule" id="PRU00047"/>
    </source>
</evidence>
<dbReference type="SUPFAM" id="SSF53098">
    <property type="entry name" value="Ribonuclease H-like"/>
    <property type="match status" value="1"/>
</dbReference>
<sequence>MSDSENSTTNKTNLTEATKVVTISSSQIDRILKYKPEITSAPPQIEEAYVAVCHEATRSQVMNRPEEQNTDHRGIRLAVRSHGKNRTDLHSQKPPKPRSETSSRNRPGSGITSSSSPLNLTATERSAEKIEMMKLRCNHCGKNGHLKSGCFDLNGYPSWWKENPKYKKGTAAAATGGHPPNGDHADKDGARGFFGFTMKIEGLNGDGRSRILGAAQRNKGSGTNCKSCGVKEAMASFNRSNVGNERTKQNVGLKIGNGPKVYTNQLGSLDFDPPGNGPGIKNPGPHNLSTKIQHARTYKIEHEHSLFAKIEKLNKKSTMLKENNSVKTYNRFNVLSDSEITSGRTYISKLRDSKEKTSEWLLDSGATNTMTYDRKDIFDETCPHISQILTANGGTTSVESAGKLKLTSNINISHCLFIPALTCKLLSVSQVTKELNCMVLMYPNFCILQDILTKRIIGRGTERNGLYYINEVSPTGSSFHTKDASLSWKWHRRLGHPSPHYFKTLFPHLPLPEHCTSCILAKSHRTHFSISNTRSNEIFEIIHSDVWGPVPNNLRKSFSYFVLFIDDCTRMTWVSFLKQKSEVVTKFIQFHKMILTQYNKKIKILRSDNGGEFLNEKMRSFFQENGLIHQTSCPNTPQQNGIAERKNRTILEKTRALLFDSGVPTNFWPEAVATSVYLLNRLPTKILDFKTPSNYFQTMTDKIIKPSLPPKIFGCTVFVHIPKSNRSKLDPCALKCVFLGYGNNQKGYRCYHPPTGRLYVTMDCNFLETDFYFQNQTTGQGETQQSDPLVWLSETKLPEPIITIDPATIPDNERMPVQSDAEAQHPLPETPQRESGNEVPDTNIDSVTSLLGGNEGKTCKRNEVVRILYGKLPFNINKGNSCWD</sequence>
<gene>
    <name evidence="6" type="primary">BGAL8_3</name>
    <name evidence="6" type="ORF">CASFOL_016880</name>
</gene>
<dbReference type="InterPro" id="IPR036397">
    <property type="entry name" value="RNaseH_sf"/>
</dbReference>
<dbReference type="InterPro" id="IPR012337">
    <property type="entry name" value="RNaseH-like_sf"/>
</dbReference>
<dbReference type="Pfam" id="PF00665">
    <property type="entry name" value="rve"/>
    <property type="match status" value="1"/>
</dbReference>
<dbReference type="PROSITE" id="PS50994">
    <property type="entry name" value="INTEGRASE"/>
    <property type="match status" value="1"/>
</dbReference>
<evidence type="ECO:0000256" key="1">
    <source>
        <dbReference type="ARBA" id="ARBA00022670"/>
    </source>
</evidence>
<proteinExistence type="predicted"/>
<dbReference type="PROSITE" id="PS50158">
    <property type="entry name" value="ZF_CCHC"/>
    <property type="match status" value="1"/>
</dbReference>
<evidence type="ECO:0000259" key="5">
    <source>
        <dbReference type="PROSITE" id="PS50994"/>
    </source>
</evidence>
<dbReference type="AlphaFoldDB" id="A0ABD3D9Z6"/>
<dbReference type="InterPro" id="IPR001878">
    <property type="entry name" value="Znf_CCHC"/>
</dbReference>
<evidence type="ECO:0000313" key="7">
    <source>
        <dbReference type="Proteomes" id="UP001632038"/>
    </source>
</evidence>
<name>A0ABD3D9Z6_9LAMI</name>
<feature type="region of interest" description="Disordered" evidence="3">
    <location>
        <begin position="79"/>
        <end position="121"/>
    </location>
</feature>
<reference evidence="7" key="1">
    <citation type="journal article" date="2024" name="IScience">
        <title>Strigolactones Initiate the Formation of Haustorium-like Structures in Castilleja.</title>
        <authorList>
            <person name="Buerger M."/>
            <person name="Peterson D."/>
            <person name="Chory J."/>
        </authorList>
    </citation>
    <scope>NUCLEOTIDE SEQUENCE [LARGE SCALE GENOMIC DNA]</scope>
</reference>
<dbReference type="Gene3D" id="3.30.420.10">
    <property type="entry name" value="Ribonuclease H-like superfamily/Ribonuclease H"/>
    <property type="match status" value="1"/>
</dbReference>
<dbReference type="Pfam" id="PF25597">
    <property type="entry name" value="SH3_retrovirus"/>
    <property type="match status" value="1"/>
</dbReference>
<dbReference type="InterPro" id="IPR054722">
    <property type="entry name" value="PolX-like_BBD"/>
</dbReference>
<evidence type="ECO:0000313" key="6">
    <source>
        <dbReference type="EMBL" id="KAL3638973.1"/>
    </source>
</evidence>
<dbReference type="InterPro" id="IPR025724">
    <property type="entry name" value="GAG-pre-integrase_dom"/>
</dbReference>
<dbReference type="InterPro" id="IPR039537">
    <property type="entry name" value="Retrotran_Ty1/copia-like"/>
</dbReference>
<protein>
    <submittedName>
        <fullName evidence="6">Beta-galactosidase 8</fullName>
    </submittedName>
</protein>
<dbReference type="GO" id="GO:0006508">
    <property type="term" value="P:proteolysis"/>
    <property type="evidence" value="ECO:0007669"/>
    <property type="project" value="UniProtKB-KW"/>
</dbReference>
<dbReference type="InterPro" id="IPR057670">
    <property type="entry name" value="SH3_retrovirus"/>
</dbReference>
<dbReference type="Proteomes" id="UP001632038">
    <property type="component" value="Unassembled WGS sequence"/>
</dbReference>